<keyword evidence="1" id="KW-0812">Transmembrane</keyword>
<protein>
    <recommendedName>
        <fullName evidence="4">Type IV pilus minor pilin FimU</fullName>
    </recommendedName>
</protein>
<evidence type="ECO:0000313" key="3">
    <source>
        <dbReference type="Proteomes" id="UP000587586"/>
    </source>
</evidence>
<reference evidence="3" key="1">
    <citation type="submission" date="2020-06" db="EMBL/GenBank/DDBJ databases">
        <title>Draft genomic sequecing of Geomonas sp. Red745.</title>
        <authorList>
            <person name="Itoh H."/>
            <person name="Xu Z.X."/>
            <person name="Ushijima N."/>
            <person name="Masuda Y."/>
            <person name="Shiratori Y."/>
            <person name="Senoo K."/>
        </authorList>
    </citation>
    <scope>NUCLEOTIDE SEQUENCE [LARGE SCALE GENOMIC DNA]</scope>
    <source>
        <strain evidence="3">Red745</strain>
    </source>
</reference>
<proteinExistence type="predicted"/>
<comment type="caution">
    <text evidence="2">The sequence shown here is derived from an EMBL/GenBank/DDBJ whole genome shotgun (WGS) entry which is preliminary data.</text>
</comment>
<name>A0A6V8N2V7_9BACT</name>
<organism evidence="2 3">
    <name type="scientific">Geomonas limicola</name>
    <dbReference type="NCBI Taxonomy" id="2740186"/>
    <lineage>
        <taxon>Bacteria</taxon>
        <taxon>Pseudomonadati</taxon>
        <taxon>Thermodesulfobacteriota</taxon>
        <taxon>Desulfuromonadia</taxon>
        <taxon>Geobacterales</taxon>
        <taxon>Geobacteraceae</taxon>
        <taxon>Geomonas</taxon>
    </lineage>
</organism>
<keyword evidence="1" id="KW-0472">Membrane</keyword>
<dbReference type="PROSITE" id="PS00409">
    <property type="entry name" value="PROKAR_NTER_METHYL"/>
    <property type="match status" value="1"/>
</dbReference>
<keyword evidence="3" id="KW-1185">Reference proteome</keyword>
<gene>
    <name evidence="2" type="ORF">GMLC_04150</name>
</gene>
<accession>A0A6V8N2V7</accession>
<keyword evidence="1" id="KW-1133">Transmembrane helix</keyword>
<dbReference type="NCBIfam" id="TIGR02532">
    <property type="entry name" value="IV_pilin_GFxxxE"/>
    <property type="match status" value="1"/>
</dbReference>
<dbReference type="InterPro" id="IPR012902">
    <property type="entry name" value="N_methyl_site"/>
</dbReference>
<dbReference type="Pfam" id="PF07963">
    <property type="entry name" value="N_methyl"/>
    <property type="match status" value="1"/>
</dbReference>
<feature type="transmembrane region" description="Helical" evidence="1">
    <location>
        <begin position="12"/>
        <end position="33"/>
    </location>
</feature>
<evidence type="ECO:0000313" key="2">
    <source>
        <dbReference type="EMBL" id="GFO66836.1"/>
    </source>
</evidence>
<dbReference type="Gene3D" id="3.30.700.10">
    <property type="entry name" value="Glycoprotein, Type 4 Pilin"/>
    <property type="match status" value="1"/>
</dbReference>
<evidence type="ECO:0000256" key="1">
    <source>
        <dbReference type="SAM" id="Phobius"/>
    </source>
</evidence>
<dbReference type="InterPro" id="IPR045584">
    <property type="entry name" value="Pilin-like"/>
</dbReference>
<dbReference type="SUPFAM" id="SSF54523">
    <property type="entry name" value="Pili subunits"/>
    <property type="match status" value="1"/>
</dbReference>
<dbReference type="EMBL" id="BLXZ01000001">
    <property type="protein sequence ID" value="GFO66836.1"/>
    <property type="molecule type" value="Genomic_DNA"/>
</dbReference>
<dbReference type="Proteomes" id="UP000587586">
    <property type="component" value="Unassembled WGS sequence"/>
</dbReference>
<evidence type="ECO:0008006" key="4">
    <source>
        <dbReference type="Google" id="ProtNLM"/>
    </source>
</evidence>
<dbReference type="RefSeq" id="WP_183359366.1">
    <property type="nucleotide sequence ID" value="NZ_BLXZ01000001.1"/>
</dbReference>
<dbReference type="AlphaFoldDB" id="A0A6V8N2V7"/>
<sequence>MWQRGFSLIETVVVIAILSVLAVIAVPAFSRLLTHYRMESQTRALLADLQQVRADALYQRRATRVKFSPARYDIYSSAADNSPEPLRSCLLRFPVQCEKNYVDFDQRGLANQDFSICVDSAGPTGALDSVVISSTRLSIGQRDLGYDCKSACITKR</sequence>